<evidence type="ECO:0000313" key="2">
    <source>
        <dbReference type="Proteomes" id="UP001317488"/>
    </source>
</evidence>
<evidence type="ECO:0000313" key="1">
    <source>
        <dbReference type="EMBL" id="WCM39388.1"/>
    </source>
</evidence>
<keyword evidence="2" id="KW-1185">Reference proteome</keyword>
<proteinExistence type="predicted"/>
<protein>
    <recommendedName>
        <fullName evidence="3">Peptidase C39-like domain-containing protein</fullName>
    </recommendedName>
</protein>
<sequence>MTDYKLLTRPQTRIFNDRKEREKTMSAPTRDIGIVVSKVGELAVTGLPCFMYHDPYHERFVNYIRLLVAQNLPVLVRLHPGWNYPMEEDILRKEVDRTGHAVLVVGYDDAAEEFILLDPWDQSHWGGSRGGEWRIGYRELGLLAVDCTRDAVITGVLPNVEIQFDGVDALQCNVTYSCPEPLFRTFIAEEAFLTLTVPKGLQLDTDGDQISLGQLQPGETRSVVIPVILEDPVNGEITAEIDLVIRSLWLRDWKETIRVVSRHRITAIERAMV</sequence>
<reference evidence="1 2" key="1">
    <citation type="submission" date="2019-12" db="EMBL/GenBank/DDBJ databases">
        <authorList>
            <person name="An T."/>
        </authorList>
    </citation>
    <scope>NUCLEOTIDE SEQUENCE [LARGE SCALE GENOMIC DNA]</scope>
    <source>
        <strain evidence="1 2">JCM 19900</strain>
    </source>
</reference>
<dbReference type="Gene3D" id="3.90.70.10">
    <property type="entry name" value="Cysteine proteinases"/>
    <property type="match status" value="1"/>
</dbReference>
<name>A0ABY7RPJ8_9DEIN</name>
<dbReference type="Proteomes" id="UP001317488">
    <property type="component" value="Chromosome"/>
</dbReference>
<gene>
    <name evidence="1" type="ORF">GO600_04370</name>
</gene>
<dbReference type="EMBL" id="CP046617">
    <property type="protein sequence ID" value="WCM39388.1"/>
    <property type="molecule type" value="Genomic_DNA"/>
</dbReference>
<evidence type="ECO:0008006" key="3">
    <source>
        <dbReference type="Google" id="ProtNLM"/>
    </source>
</evidence>
<accession>A0ABY7RPJ8</accession>
<organism evidence="1 2">
    <name type="scientific">Thermus antranikianii</name>
    <dbReference type="NCBI Taxonomy" id="88190"/>
    <lineage>
        <taxon>Bacteria</taxon>
        <taxon>Thermotogati</taxon>
        <taxon>Deinococcota</taxon>
        <taxon>Deinococci</taxon>
        <taxon>Thermales</taxon>
        <taxon>Thermaceae</taxon>
        <taxon>Thermus</taxon>
    </lineage>
</organism>